<dbReference type="Pfam" id="PF08281">
    <property type="entry name" value="Sigma70_r4_2"/>
    <property type="match status" value="1"/>
</dbReference>
<keyword evidence="2" id="KW-0805">Transcription regulation</keyword>
<proteinExistence type="inferred from homology"/>
<evidence type="ECO:0000256" key="4">
    <source>
        <dbReference type="ARBA" id="ARBA00023125"/>
    </source>
</evidence>
<evidence type="ECO:0000313" key="8">
    <source>
        <dbReference type="EMBL" id="WOK06821.1"/>
    </source>
</evidence>
<reference evidence="8 9" key="1">
    <citation type="journal article" date="2023" name="Microbiol. Resour. Announc.">
        <title>Complete Genome Sequence of Imperialibacter roseus strain P4T.</title>
        <authorList>
            <person name="Tizabi D.R."/>
            <person name="Bachvaroff T."/>
            <person name="Hill R.T."/>
        </authorList>
    </citation>
    <scope>NUCLEOTIDE SEQUENCE [LARGE SCALE GENOMIC DNA]</scope>
    <source>
        <strain evidence="8 9">P4T</strain>
    </source>
</reference>
<accession>A0ABZ0IQI5</accession>
<dbReference type="Proteomes" id="UP001302349">
    <property type="component" value="Chromosome"/>
</dbReference>
<gene>
    <name evidence="8" type="ORF">RT717_27520</name>
</gene>
<dbReference type="InterPro" id="IPR036388">
    <property type="entry name" value="WH-like_DNA-bd_sf"/>
</dbReference>
<organism evidence="8 9">
    <name type="scientific">Imperialibacter roseus</name>
    <dbReference type="NCBI Taxonomy" id="1324217"/>
    <lineage>
        <taxon>Bacteria</taxon>
        <taxon>Pseudomonadati</taxon>
        <taxon>Bacteroidota</taxon>
        <taxon>Cytophagia</taxon>
        <taxon>Cytophagales</taxon>
        <taxon>Flammeovirgaceae</taxon>
        <taxon>Imperialibacter</taxon>
    </lineage>
</organism>
<evidence type="ECO:0000313" key="9">
    <source>
        <dbReference type="Proteomes" id="UP001302349"/>
    </source>
</evidence>
<dbReference type="InterPro" id="IPR039425">
    <property type="entry name" value="RNA_pol_sigma-70-like"/>
</dbReference>
<feature type="domain" description="RNA polymerase sigma factor 70 region 4 type 2" evidence="7">
    <location>
        <begin position="123"/>
        <end position="174"/>
    </location>
</feature>
<evidence type="ECO:0000256" key="5">
    <source>
        <dbReference type="ARBA" id="ARBA00023163"/>
    </source>
</evidence>
<evidence type="ECO:0000259" key="7">
    <source>
        <dbReference type="Pfam" id="PF08281"/>
    </source>
</evidence>
<evidence type="ECO:0000256" key="3">
    <source>
        <dbReference type="ARBA" id="ARBA00023082"/>
    </source>
</evidence>
<comment type="similarity">
    <text evidence="1">Belongs to the sigma-70 factor family. ECF subfamily.</text>
</comment>
<evidence type="ECO:0000256" key="1">
    <source>
        <dbReference type="ARBA" id="ARBA00010641"/>
    </source>
</evidence>
<evidence type="ECO:0000256" key="2">
    <source>
        <dbReference type="ARBA" id="ARBA00023015"/>
    </source>
</evidence>
<dbReference type="InterPro" id="IPR013324">
    <property type="entry name" value="RNA_pol_sigma_r3/r4-like"/>
</dbReference>
<keyword evidence="9" id="KW-1185">Reference proteome</keyword>
<evidence type="ECO:0000259" key="6">
    <source>
        <dbReference type="Pfam" id="PF04542"/>
    </source>
</evidence>
<feature type="domain" description="RNA polymerase sigma-70 region 2" evidence="6">
    <location>
        <begin position="28"/>
        <end position="93"/>
    </location>
</feature>
<protein>
    <submittedName>
        <fullName evidence="8">Sigma-70 family RNA polymerase sigma factor</fullName>
    </submittedName>
</protein>
<dbReference type="InterPro" id="IPR007627">
    <property type="entry name" value="RNA_pol_sigma70_r2"/>
</dbReference>
<dbReference type="SUPFAM" id="SSF88946">
    <property type="entry name" value="Sigma2 domain of RNA polymerase sigma factors"/>
    <property type="match status" value="1"/>
</dbReference>
<sequence length="182" mass="21442">MELLDRFSDEALWQGFVTEKDRKVLAVLYDRYLALVYGVCLKYMGDKEEAKDATMEVFEKLYETSPSQKIEKFRSWLFVVAKNHCLMKLRSKKGIQEKSAHLFMESTEVVHPLDEEETDLTPQLQQCLEQLKTEQKGCVEMFYFNKKTYEEIALKKSIDVKQVKSHIQNGKRNLKLCIESKR</sequence>
<dbReference type="EMBL" id="CP136051">
    <property type="protein sequence ID" value="WOK06821.1"/>
    <property type="molecule type" value="Genomic_DNA"/>
</dbReference>
<dbReference type="PANTHER" id="PTHR43133:SF8">
    <property type="entry name" value="RNA POLYMERASE SIGMA FACTOR HI_1459-RELATED"/>
    <property type="match status" value="1"/>
</dbReference>
<dbReference type="InterPro" id="IPR014284">
    <property type="entry name" value="RNA_pol_sigma-70_dom"/>
</dbReference>
<dbReference type="SUPFAM" id="SSF88659">
    <property type="entry name" value="Sigma3 and sigma4 domains of RNA polymerase sigma factors"/>
    <property type="match status" value="1"/>
</dbReference>
<dbReference type="PANTHER" id="PTHR43133">
    <property type="entry name" value="RNA POLYMERASE ECF-TYPE SIGMA FACTO"/>
    <property type="match status" value="1"/>
</dbReference>
<keyword evidence="5" id="KW-0804">Transcription</keyword>
<dbReference type="RefSeq" id="WP_317489522.1">
    <property type="nucleotide sequence ID" value="NZ_CP136051.1"/>
</dbReference>
<dbReference type="InterPro" id="IPR013325">
    <property type="entry name" value="RNA_pol_sigma_r2"/>
</dbReference>
<dbReference type="NCBIfam" id="TIGR02937">
    <property type="entry name" value="sigma70-ECF"/>
    <property type="match status" value="1"/>
</dbReference>
<dbReference type="Gene3D" id="1.10.1740.10">
    <property type="match status" value="1"/>
</dbReference>
<keyword evidence="4" id="KW-0238">DNA-binding</keyword>
<dbReference type="InterPro" id="IPR013249">
    <property type="entry name" value="RNA_pol_sigma70_r4_t2"/>
</dbReference>
<name>A0ABZ0IQI5_9BACT</name>
<dbReference type="Pfam" id="PF04542">
    <property type="entry name" value="Sigma70_r2"/>
    <property type="match status" value="1"/>
</dbReference>
<keyword evidence="3" id="KW-0731">Sigma factor</keyword>
<dbReference type="Gene3D" id="1.10.10.10">
    <property type="entry name" value="Winged helix-like DNA-binding domain superfamily/Winged helix DNA-binding domain"/>
    <property type="match status" value="1"/>
</dbReference>